<sequence length="215" mass="24850">MQLPPIRGYQVFNQPQCRAPAIHLRQLFTLVEPRDNMRQQSDNTFVEVLNALRVGELEQRHMRELLNKVCNNDDMNGEFSTEKTLRIYPTNDQVTKHNDAVLQHFRKKRDCNIENQSARPVGRRTRNIEALDMSKIIPTDINKTGGLLAELEIFVGAIVIFRSNIDVKKDLVNGAIGFIAKIHWPNFRRAQMHEQDIPSVTVNWHNADDSSRAHF</sequence>
<dbReference type="InterPro" id="IPR027417">
    <property type="entry name" value="P-loop_NTPase"/>
</dbReference>
<dbReference type="InterPro" id="IPR051055">
    <property type="entry name" value="PIF1_helicase"/>
</dbReference>
<dbReference type="Proteomes" id="UP000887013">
    <property type="component" value="Unassembled WGS sequence"/>
</dbReference>
<keyword evidence="1" id="KW-0347">Helicase</keyword>
<gene>
    <name evidence="1" type="primary">HaOG205669</name>
    <name evidence="1" type="ORF">NPIL_70681</name>
</gene>
<keyword evidence="1" id="KW-0378">Hydrolase</keyword>
<protein>
    <submittedName>
        <fullName evidence="1">ATP-dependent DNA helicase</fullName>
    </submittedName>
</protein>
<accession>A0A8X6PL68</accession>
<dbReference type="SUPFAM" id="SSF52540">
    <property type="entry name" value="P-loop containing nucleoside triphosphate hydrolases"/>
    <property type="match status" value="1"/>
</dbReference>
<comment type="caution">
    <text evidence="1">The sequence shown here is derived from an EMBL/GenBank/DDBJ whole genome shotgun (WGS) entry which is preliminary data.</text>
</comment>
<name>A0A8X6PL68_NEPPI</name>
<dbReference type="GO" id="GO:0004386">
    <property type="term" value="F:helicase activity"/>
    <property type="evidence" value="ECO:0007669"/>
    <property type="project" value="UniProtKB-KW"/>
</dbReference>
<keyword evidence="2" id="KW-1185">Reference proteome</keyword>
<evidence type="ECO:0000313" key="2">
    <source>
        <dbReference type="Proteomes" id="UP000887013"/>
    </source>
</evidence>
<keyword evidence="1" id="KW-0547">Nucleotide-binding</keyword>
<dbReference type="EMBL" id="BMAW01070650">
    <property type="protein sequence ID" value="GFT74328.1"/>
    <property type="molecule type" value="Genomic_DNA"/>
</dbReference>
<keyword evidence="1" id="KW-0067">ATP-binding</keyword>
<proteinExistence type="predicted"/>
<dbReference type="OrthoDB" id="6432113at2759"/>
<dbReference type="PANTHER" id="PTHR47642">
    <property type="entry name" value="ATP-DEPENDENT DNA HELICASE"/>
    <property type="match status" value="1"/>
</dbReference>
<dbReference type="AlphaFoldDB" id="A0A8X6PL68"/>
<evidence type="ECO:0000313" key="1">
    <source>
        <dbReference type="EMBL" id="GFT74328.1"/>
    </source>
</evidence>
<reference evidence="1" key="1">
    <citation type="submission" date="2020-08" db="EMBL/GenBank/DDBJ databases">
        <title>Multicomponent nature underlies the extraordinary mechanical properties of spider dragline silk.</title>
        <authorList>
            <person name="Kono N."/>
            <person name="Nakamura H."/>
            <person name="Mori M."/>
            <person name="Yoshida Y."/>
            <person name="Ohtoshi R."/>
            <person name="Malay A.D."/>
            <person name="Moran D.A.P."/>
            <person name="Tomita M."/>
            <person name="Numata K."/>
            <person name="Arakawa K."/>
        </authorList>
    </citation>
    <scope>NUCLEOTIDE SEQUENCE</scope>
</reference>
<organism evidence="1 2">
    <name type="scientific">Nephila pilipes</name>
    <name type="common">Giant wood spider</name>
    <name type="synonym">Nephila maculata</name>
    <dbReference type="NCBI Taxonomy" id="299642"/>
    <lineage>
        <taxon>Eukaryota</taxon>
        <taxon>Metazoa</taxon>
        <taxon>Ecdysozoa</taxon>
        <taxon>Arthropoda</taxon>
        <taxon>Chelicerata</taxon>
        <taxon>Arachnida</taxon>
        <taxon>Araneae</taxon>
        <taxon>Araneomorphae</taxon>
        <taxon>Entelegynae</taxon>
        <taxon>Araneoidea</taxon>
        <taxon>Nephilidae</taxon>
        <taxon>Nephila</taxon>
    </lineage>
</organism>